<protein>
    <submittedName>
        <fullName evidence="2">Uncharacterized protein</fullName>
    </submittedName>
</protein>
<dbReference type="Proteomes" id="UP000076502">
    <property type="component" value="Unassembled WGS sequence"/>
</dbReference>
<sequence length="322" mass="36392">MEDSKVKSLDLTETMDMTDTSIDITTSKNEREKVEKHVDDVSNENNVETNDSYDKKSDLIIDLDIKEQEISIELEESKATEKMTAETENDSQTSSKEEVISNVMHEEIDNKAEKSESNNSTVKANESQSLTNVSEAENALNEISKVVDESLNSEDVQESLVDSKDMKEEDKDSVGDSKQKTDEISIIEDVTEVIASEKINNVPVETQKKQTIEEEEDAEVGIVGPPTTVSELIHEEELRAESSLSTDPKVKDHVAEWVQNSAKGEELITEEEEETPVQHIQEENKNVREKRTRKKKNNDVLALPTRKSQRIVSNIIKKSIKW</sequence>
<feature type="region of interest" description="Disordered" evidence="1">
    <location>
        <begin position="72"/>
        <end position="183"/>
    </location>
</feature>
<proteinExistence type="predicted"/>
<feature type="compositionally biased region" description="Basic and acidic residues" evidence="1">
    <location>
        <begin position="280"/>
        <end position="289"/>
    </location>
</feature>
<dbReference type="AlphaFoldDB" id="A0A154PFR6"/>
<feature type="region of interest" description="Disordered" evidence="1">
    <location>
        <begin position="206"/>
        <end position="227"/>
    </location>
</feature>
<gene>
    <name evidence="2" type="ORF">WN55_00437</name>
</gene>
<name>A0A154PFR6_DUFNO</name>
<evidence type="ECO:0000256" key="1">
    <source>
        <dbReference type="SAM" id="MobiDB-lite"/>
    </source>
</evidence>
<evidence type="ECO:0000313" key="3">
    <source>
        <dbReference type="Proteomes" id="UP000076502"/>
    </source>
</evidence>
<reference evidence="2 3" key="1">
    <citation type="submission" date="2015-07" db="EMBL/GenBank/DDBJ databases">
        <title>The genome of Dufourea novaeangliae.</title>
        <authorList>
            <person name="Pan H."/>
            <person name="Kapheim K."/>
        </authorList>
    </citation>
    <scope>NUCLEOTIDE SEQUENCE [LARGE SCALE GENOMIC DNA]</scope>
    <source>
        <strain evidence="2">0120121106</strain>
        <tissue evidence="2">Whole body</tissue>
    </source>
</reference>
<feature type="compositionally biased region" description="Basic and acidic residues" evidence="1">
    <location>
        <begin position="29"/>
        <end position="40"/>
    </location>
</feature>
<feature type="region of interest" description="Disordered" evidence="1">
    <location>
        <begin position="29"/>
        <end position="52"/>
    </location>
</feature>
<organism evidence="2 3">
    <name type="scientific">Dufourea novaeangliae</name>
    <name type="common">Sweat bee</name>
    <dbReference type="NCBI Taxonomy" id="178035"/>
    <lineage>
        <taxon>Eukaryota</taxon>
        <taxon>Metazoa</taxon>
        <taxon>Ecdysozoa</taxon>
        <taxon>Arthropoda</taxon>
        <taxon>Hexapoda</taxon>
        <taxon>Insecta</taxon>
        <taxon>Pterygota</taxon>
        <taxon>Neoptera</taxon>
        <taxon>Endopterygota</taxon>
        <taxon>Hymenoptera</taxon>
        <taxon>Apocrita</taxon>
        <taxon>Aculeata</taxon>
        <taxon>Apoidea</taxon>
        <taxon>Anthophila</taxon>
        <taxon>Halictidae</taxon>
        <taxon>Rophitinae</taxon>
        <taxon>Dufourea</taxon>
    </lineage>
</organism>
<evidence type="ECO:0000313" key="2">
    <source>
        <dbReference type="EMBL" id="KZC10685.1"/>
    </source>
</evidence>
<feature type="compositionally biased region" description="Basic and acidic residues" evidence="1">
    <location>
        <begin position="161"/>
        <end position="183"/>
    </location>
</feature>
<accession>A0A154PFR6</accession>
<feature type="region of interest" description="Disordered" evidence="1">
    <location>
        <begin position="261"/>
        <end position="302"/>
    </location>
</feature>
<feature type="compositionally biased region" description="Basic and acidic residues" evidence="1">
    <location>
        <begin position="72"/>
        <end position="85"/>
    </location>
</feature>
<dbReference type="EMBL" id="KQ434893">
    <property type="protein sequence ID" value="KZC10685.1"/>
    <property type="molecule type" value="Genomic_DNA"/>
</dbReference>
<feature type="compositionally biased region" description="Polar residues" evidence="1">
    <location>
        <begin position="117"/>
        <end position="135"/>
    </location>
</feature>
<feature type="compositionally biased region" description="Basic and acidic residues" evidence="1">
    <location>
        <begin position="95"/>
        <end position="116"/>
    </location>
</feature>
<keyword evidence="3" id="KW-1185">Reference proteome</keyword>